<gene>
    <name evidence="2" type="ORF">Afil01_21730</name>
</gene>
<sequence length="75" mass="8529">MLRRLKKPGVDYGPHGPDGNTGEFCAHCTRKNSTNRSNNTVLWPCRPAIEAEARQTPHDALFRALTFFAYEERLP</sequence>
<comment type="caution">
    <text evidence="2">The sequence shown here is derived from an EMBL/GenBank/DDBJ whole genome shotgun (WGS) entry which is preliminary data.</text>
</comment>
<keyword evidence="3" id="KW-1185">Reference proteome</keyword>
<evidence type="ECO:0000313" key="3">
    <source>
        <dbReference type="Proteomes" id="UP001165079"/>
    </source>
</evidence>
<name>A0A9W6SMM2_9ACTN</name>
<evidence type="ECO:0000256" key="1">
    <source>
        <dbReference type="SAM" id="MobiDB-lite"/>
    </source>
</evidence>
<protein>
    <submittedName>
        <fullName evidence="2">Uncharacterized protein</fullName>
    </submittedName>
</protein>
<dbReference type="AlphaFoldDB" id="A0A9W6SMM2"/>
<evidence type="ECO:0000313" key="2">
    <source>
        <dbReference type="EMBL" id="GLZ77366.1"/>
    </source>
</evidence>
<dbReference type="Proteomes" id="UP001165079">
    <property type="component" value="Unassembled WGS sequence"/>
</dbReference>
<feature type="region of interest" description="Disordered" evidence="1">
    <location>
        <begin position="1"/>
        <end position="21"/>
    </location>
</feature>
<dbReference type="EMBL" id="BSTX01000001">
    <property type="protein sequence ID" value="GLZ77366.1"/>
    <property type="molecule type" value="Genomic_DNA"/>
</dbReference>
<organism evidence="2 3">
    <name type="scientific">Actinorhabdospora filicis</name>
    <dbReference type="NCBI Taxonomy" id="1785913"/>
    <lineage>
        <taxon>Bacteria</taxon>
        <taxon>Bacillati</taxon>
        <taxon>Actinomycetota</taxon>
        <taxon>Actinomycetes</taxon>
        <taxon>Micromonosporales</taxon>
        <taxon>Micromonosporaceae</taxon>
        <taxon>Actinorhabdospora</taxon>
    </lineage>
</organism>
<proteinExistence type="predicted"/>
<accession>A0A9W6SMM2</accession>
<reference evidence="2" key="1">
    <citation type="submission" date="2023-03" db="EMBL/GenBank/DDBJ databases">
        <title>Actinorhabdospora filicis NBRC 111898.</title>
        <authorList>
            <person name="Ichikawa N."/>
            <person name="Sato H."/>
            <person name="Tonouchi N."/>
        </authorList>
    </citation>
    <scope>NUCLEOTIDE SEQUENCE</scope>
    <source>
        <strain evidence="2">NBRC 111898</strain>
    </source>
</reference>